<dbReference type="Pfam" id="PF18962">
    <property type="entry name" value="Por_Secre_tail"/>
    <property type="match status" value="1"/>
</dbReference>
<evidence type="ECO:0000313" key="4">
    <source>
        <dbReference type="Proteomes" id="UP000618931"/>
    </source>
</evidence>
<reference evidence="3 4" key="1">
    <citation type="submission" date="2020-11" db="EMBL/GenBank/DDBJ databases">
        <authorList>
            <person name="Kim M.K."/>
        </authorList>
    </citation>
    <scope>NUCLEOTIDE SEQUENCE [LARGE SCALE GENOMIC DNA]</scope>
    <source>
        <strain evidence="3 4">BT662</strain>
    </source>
</reference>
<evidence type="ECO:0000256" key="1">
    <source>
        <dbReference type="SAM" id="SignalP"/>
    </source>
</evidence>
<gene>
    <name evidence="3" type="ORF">I2H31_11290</name>
</gene>
<feature type="signal peptide" evidence="1">
    <location>
        <begin position="1"/>
        <end position="32"/>
    </location>
</feature>
<keyword evidence="4" id="KW-1185">Reference proteome</keyword>
<dbReference type="NCBIfam" id="TIGR04183">
    <property type="entry name" value="Por_Secre_tail"/>
    <property type="match status" value="1"/>
</dbReference>
<dbReference type="InterPro" id="IPR052918">
    <property type="entry name" value="Motility_Chemotaxis_Reg"/>
</dbReference>
<evidence type="ECO:0000313" key="3">
    <source>
        <dbReference type="EMBL" id="MBF9221690.1"/>
    </source>
</evidence>
<accession>A0ABS0I462</accession>
<dbReference type="RefSeq" id="WP_196293135.1">
    <property type="nucleotide sequence ID" value="NZ_JADQDM010000004.1"/>
</dbReference>
<sequence length="574" mass="58038">MKHVYFLRNMHRWPATGLLLILSWLAGPAARAQAPAWQLAVATTGSADLSQVYGSAADAAGNVYIGGSFRGTVAFGGTTLTSVGNYDLFVAKYNPVSRAFEWAVRTGGTSNDQVNAVAVSSAGIYIAGFTQSALINFGPSTLSASGGADAFVAKLTPAGGFVWALPVSGDGFDEALALAANGPSVYVGGHFSSNSASFDALRLPNTGTVNAGYDDGFVAKITDAGTTAGFAWAQGLGGTNHDKVTALAVTGADVLVAGSFRVTSTFGPFTLTSAGFQDVFVGKLLDTGSSRSFAWVQRAGGSTGDDVAQGVAGRGNRVYVAGYFDSNTASFGPTALARAGDYDVFVAQLTDAGSSGSFGWAQRAGGTNDDRAYGIAATADGVCVAGYSRSATATYGGTTLANYGSNGGADVFVTRLVDTGNSGSFAWAQRAGGTSSDQAYALTLAGPALYVAGAVSPQAIFAPLTINVPTNTSIPFLAALADPTITATPAAKGSLSFGLFPNPARTAATVQLPAVPGAATATLVLLDALGRQVRTQTAASNARVDLDLRGLAPGLYALRVTAGAETATRRLVVE</sequence>
<keyword evidence="1" id="KW-0732">Signal</keyword>
<dbReference type="PANTHER" id="PTHR35580:SF1">
    <property type="entry name" value="PHYTASE-LIKE DOMAIN-CONTAINING PROTEIN"/>
    <property type="match status" value="1"/>
</dbReference>
<proteinExistence type="predicted"/>
<dbReference type="EMBL" id="JADQDM010000004">
    <property type="protein sequence ID" value="MBF9221690.1"/>
    <property type="molecule type" value="Genomic_DNA"/>
</dbReference>
<evidence type="ECO:0000259" key="2">
    <source>
        <dbReference type="Pfam" id="PF18962"/>
    </source>
</evidence>
<organism evidence="3 4">
    <name type="scientific">Hymenobacter ruricola</name>
    <dbReference type="NCBI Taxonomy" id="2791023"/>
    <lineage>
        <taxon>Bacteria</taxon>
        <taxon>Pseudomonadati</taxon>
        <taxon>Bacteroidota</taxon>
        <taxon>Cytophagia</taxon>
        <taxon>Cytophagales</taxon>
        <taxon>Hymenobacteraceae</taxon>
        <taxon>Hymenobacter</taxon>
    </lineage>
</organism>
<dbReference type="Proteomes" id="UP000618931">
    <property type="component" value="Unassembled WGS sequence"/>
</dbReference>
<comment type="caution">
    <text evidence="3">The sequence shown here is derived from an EMBL/GenBank/DDBJ whole genome shotgun (WGS) entry which is preliminary data.</text>
</comment>
<name>A0ABS0I462_9BACT</name>
<feature type="domain" description="Secretion system C-terminal sorting" evidence="2">
    <location>
        <begin position="499"/>
        <end position="573"/>
    </location>
</feature>
<feature type="chain" id="PRO_5047131453" evidence="1">
    <location>
        <begin position="33"/>
        <end position="574"/>
    </location>
</feature>
<protein>
    <submittedName>
        <fullName evidence="3">T9SS type A sorting domain-containing protein</fullName>
    </submittedName>
</protein>
<dbReference type="PANTHER" id="PTHR35580">
    <property type="entry name" value="CELL SURFACE GLYCOPROTEIN (S-LAYER PROTEIN)-LIKE PROTEIN"/>
    <property type="match status" value="1"/>
</dbReference>
<dbReference type="InterPro" id="IPR026444">
    <property type="entry name" value="Secre_tail"/>
</dbReference>